<organism evidence="8 9">
    <name type="scientific">Globodera rostochiensis</name>
    <name type="common">Golden nematode worm</name>
    <name type="synonym">Heterodera rostochiensis</name>
    <dbReference type="NCBI Taxonomy" id="31243"/>
    <lineage>
        <taxon>Eukaryota</taxon>
        <taxon>Metazoa</taxon>
        <taxon>Ecdysozoa</taxon>
        <taxon>Nematoda</taxon>
        <taxon>Chromadorea</taxon>
        <taxon>Rhabditida</taxon>
        <taxon>Tylenchina</taxon>
        <taxon>Tylenchomorpha</taxon>
        <taxon>Tylenchoidea</taxon>
        <taxon>Heteroderidae</taxon>
        <taxon>Heteroderinae</taxon>
        <taxon>Globodera</taxon>
    </lineage>
</organism>
<dbReference type="GO" id="GO:0019829">
    <property type="term" value="F:ATPase-coupled monoatomic cation transmembrane transporter activity"/>
    <property type="evidence" value="ECO:0007669"/>
    <property type="project" value="TreeGrafter"/>
</dbReference>
<dbReference type="InterPro" id="IPR023298">
    <property type="entry name" value="ATPase_P-typ_TM_dom_sf"/>
</dbReference>
<keyword evidence="3" id="KW-0547">Nucleotide-binding</keyword>
<evidence type="ECO:0000256" key="4">
    <source>
        <dbReference type="ARBA" id="ARBA00022840"/>
    </source>
</evidence>
<evidence type="ECO:0000256" key="1">
    <source>
        <dbReference type="ARBA" id="ARBA00004141"/>
    </source>
</evidence>
<dbReference type="PANTHER" id="PTHR45630">
    <property type="entry name" value="CATION-TRANSPORTING ATPASE-RELATED"/>
    <property type="match status" value="1"/>
</dbReference>
<dbReference type="SUPFAM" id="SSF81665">
    <property type="entry name" value="Calcium ATPase, transmembrane domain M"/>
    <property type="match status" value="1"/>
</dbReference>
<keyword evidence="2" id="KW-0479">Metal-binding</keyword>
<keyword evidence="8" id="KW-1185">Reference proteome</keyword>
<evidence type="ECO:0000313" key="8">
    <source>
        <dbReference type="Proteomes" id="UP000887572"/>
    </source>
</evidence>
<evidence type="ECO:0000256" key="7">
    <source>
        <dbReference type="SAM" id="Phobius"/>
    </source>
</evidence>
<feature type="transmembrane region" description="Helical" evidence="7">
    <location>
        <begin position="15"/>
        <end position="34"/>
    </location>
</feature>
<dbReference type="PANTHER" id="PTHR45630:SF7">
    <property type="entry name" value="ENDOPLASMIC RETICULUM TRANSMEMBRANE HELIX TRANSLOCASE"/>
    <property type="match status" value="1"/>
</dbReference>
<dbReference type="GO" id="GO:0015662">
    <property type="term" value="F:P-type ion transporter activity"/>
    <property type="evidence" value="ECO:0007669"/>
    <property type="project" value="TreeGrafter"/>
</dbReference>
<sequence length="114" mass="13090">MYGVKRVSANNLETFFFILFLLIFAVAAAAYLWVKGTEDEERSRYKLFLECVLILTSVIPPELPIELSLARNIRSIFQSGVPRLLWQQDRVKSPAIHDMLMIKRDVRPLPSPNG</sequence>
<proteinExistence type="predicted"/>
<keyword evidence="7" id="KW-1133">Transmembrane helix</keyword>
<dbReference type="GO" id="GO:0046872">
    <property type="term" value="F:metal ion binding"/>
    <property type="evidence" value="ECO:0007669"/>
    <property type="project" value="UniProtKB-KW"/>
</dbReference>
<keyword evidence="7" id="KW-0472">Membrane</keyword>
<accession>A0A914IDZ9</accession>
<dbReference type="Proteomes" id="UP000887572">
    <property type="component" value="Unplaced"/>
</dbReference>
<dbReference type="WBParaSite" id="Gr19_v10_g9016.t2">
    <property type="protein sequence ID" value="Gr19_v10_g9016.t2"/>
    <property type="gene ID" value="Gr19_v10_g9016"/>
</dbReference>
<evidence type="ECO:0000256" key="6">
    <source>
        <dbReference type="ARBA" id="ARBA00022967"/>
    </source>
</evidence>
<dbReference type="GO" id="GO:0005789">
    <property type="term" value="C:endoplasmic reticulum membrane"/>
    <property type="evidence" value="ECO:0007669"/>
    <property type="project" value="TreeGrafter"/>
</dbReference>
<dbReference type="InterPro" id="IPR006544">
    <property type="entry name" value="P-type_TPase_V"/>
</dbReference>
<comment type="subcellular location">
    <subcellularLocation>
        <location evidence="1">Membrane</location>
        <topology evidence="1">Multi-pass membrane protein</topology>
    </subcellularLocation>
</comment>
<evidence type="ECO:0000256" key="5">
    <source>
        <dbReference type="ARBA" id="ARBA00022842"/>
    </source>
</evidence>
<evidence type="ECO:0000256" key="2">
    <source>
        <dbReference type="ARBA" id="ARBA00022723"/>
    </source>
</evidence>
<reference evidence="9" key="1">
    <citation type="submission" date="2022-11" db="UniProtKB">
        <authorList>
            <consortium name="WormBaseParasite"/>
        </authorList>
    </citation>
    <scope>IDENTIFICATION</scope>
</reference>
<dbReference type="AlphaFoldDB" id="A0A914IDZ9"/>
<dbReference type="GO" id="GO:0006874">
    <property type="term" value="P:intracellular calcium ion homeostasis"/>
    <property type="evidence" value="ECO:0007669"/>
    <property type="project" value="TreeGrafter"/>
</dbReference>
<keyword evidence="4" id="KW-0067">ATP-binding</keyword>
<keyword evidence="5" id="KW-0460">Magnesium</keyword>
<protein>
    <submittedName>
        <fullName evidence="9">ATP synthase F0 subunit 8</fullName>
    </submittedName>
</protein>
<name>A0A914IDZ9_GLORO</name>
<evidence type="ECO:0000256" key="3">
    <source>
        <dbReference type="ARBA" id="ARBA00022741"/>
    </source>
</evidence>
<keyword evidence="7" id="KW-0812">Transmembrane</keyword>
<keyword evidence="6" id="KW-1278">Translocase</keyword>
<dbReference type="GO" id="GO:0005524">
    <property type="term" value="F:ATP binding"/>
    <property type="evidence" value="ECO:0007669"/>
    <property type="project" value="UniProtKB-KW"/>
</dbReference>
<evidence type="ECO:0000313" key="9">
    <source>
        <dbReference type="WBParaSite" id="Gr19_v10_g9016.t2"/>
    </source>
</evidence>